<dbReference type="PANTHER" id="PTHR37316">
    <property type="entry name" value="TEICHOIC ACID GLYCEROL-PHOSPHATE PRIMASE"/>
    <property type="match status" value="1"/>
</dbReference>
<evidence type="ECO:0000256" key="1">
    <source>
        <dbReference type="ARBA" id="ARBA00004202"/>
    </source>
</evidence>
<comment type="caution">
    <text evidence="7">The sequence shown here is derived from an EMBL/GenBank/DDBJ whole genome shotgun (WGS) entry which is preliminary data.</text>
</comment>
<dbReference type="STRING" id="1163408.UU9_13356"/>
<evidence type="ECO:0000256" key="5">
    <source>
        <dbReference type="ARBA" id="ARBA00022944"/>
    </source>
</evidence>
<dbReference type="GO" id="GO:0019350">
    <property type="term" value="P:teichoic acid biosynthetic process"/>
    <property type="evidence" value="ECO:0007669"/>
    <property type="project" value="UniProtKB-KW"/>
</dbReference>
<organism evidence="7 8">
    <name type="scientific">Rhodanobacter fulvus Jip2</name>
    <dbReference type="NCBI Taxonomy" id="1163408"/>
    <lineage>
        <taxon>Bacteria</taxon>
        <taxon>Pseudomonadati</taxon>
        <taxon>Pseudomonadota</taxon>
        <taxon>Gammaproteobacteria</taxon>
        <taxon>Lysobacterales</taxon>
        <taxon>Rhodanobacteraceae</taxon>
        <taxon>Rhodanobacter</taxon>
    </lineage>
</organism>
<accession>I4VLZ0</accession>
<dbReference type="Proteomes" id="UP000004210">
    <property type="component" value="Unassembled WGS sequence"/>
</dbReference>
<dbReference type="PANTHER" id="PTHR37316:SF3">
    <property type="entry name" value="TEICHOIC ACID GLYCEROL-PHOSPHATE TRANSFERASE"/>
    <property type="match status" value="1"/>
</dbReference>
<evidence type="ECO:0000256" key="4">
    <source>
        <dbReference type="ARBA" id="ARBA00022679"/>
    </source>
</evidence>
<evidence type="ECO:0000313" key="7">
    <source>
        <dbReference type="EMBL" id="EIL88231.1"/>
    </source>
</evidence>
<sequence>MSAARWLRELGTLALSLLNALLGWLLVAPIALLVPKRRDWVAVIGRQHGRFLDNAKYFFIEASGGHTGLDIRFVSEYPDAAGAITVHELQVLQYPRLESIWFLLRCGCAVVDSTDWNDHFRRFLLVRAHVVQLWHGVGFKRIERDRWRHEVGRARWASRSWAFALRMFLYRVSGRSVRYAAVCSTSVFYRDKVFSHAFLARHFPITGYPRNGFARELHGRALDLAWHNVDRQVVSRLAEWLAVGKRLVLIVPTMRDSLKAPMELDAATMQRLDTFARTHGIEFLFKFHPSERNAQGITGDHLHVCAPHSDVYPLLPHCHALVTDYSSIYMDFLLLDRPVLFLIMDGDSYSQEDRETQFDPSSMMPGPRLSSWEELLETLVEMPFSDTNSPERSRLRKMAFDAMDQSESTARLLAFMREQGWLS</sequence>
<protein>
    <submittedName>
        <fullName evidence="7">CDP-glycerol:poly(Glycerophosphate) glycerophosphotransferase</fullName>
    </submittedName>
</protein>
<dbReference type="eggNOG" id="COG1887">
    <property type="taxonomic scope" value="Bacteria"/>
</dbReference>
<dbReference type="SUPFAM" id="SSF53756">
    <property type="entry name" value="UDP-Glycosyltransferase/glycogen phosphorylase"/>
    <property type="match status" value="1"/>
</dbReference>
<keyword evidence="8" id="KW-1185">Reference proteome</keyword>
<gene>
    <name evidence="7" type="ORF">UU9_13356</name>
</gene>
<dbReference type="InterPro" id="IPR007554">
    <property type="entry name" value="Glycerophosphate_synth"/>
</dbReference>
<evidence type="ECO:0000256" key="2">
    <source>
        <dbReference type="ARBA" id="ARBA00010488"/>
    </source>
</evidence>
<evidence type="ECO:0000256" key="6">
    <source>
        <dbReference type="ARBA" id="ARBA00023136"/>
    </source>
</evidence>
<evidence type="ECO:0000256" key="3">
    <source>
        <dbReference type="ARBA" id="ARBA00022475"/>
    </source>
</evidence>
<dbReference type="AlphaFoldDB" id="I4VLZ0"/>
<dbReference type="OrthoDB" id="5123492at2"/>
<dbReference type="EMBL" id="AJXU01000058">
    <property type="protein sequence ID" value="EIL88231.1"/>
    <property type="molecule type" value="Genomic_DNA"/>
</dbReference>
<dbReference type="Gene3D" id="3.40.50.12580">
    <property type="match status" value="1"/>
</dbReference>
<keyword evidence="3" id="KW-1003">Cell membrane</keyword>
<comment type="subcellular location">
    <subcellularLocation>
        <location evidence="1">Cell membrane</location>
        <topology evidence="1">Peripheral membrane protein</topology>
    </subcellularLocation>
</comment>
<dbReference type="RefSeq" id="WP_007082299.1">
    <property type="nucleotide sequence ID" value="NZ_AJXU01000058.1"/>
</dbReference>
<dbReference type="GO" id="GO:0047355">
    <property type="term" value="F:CDP-glycerol glycerophosphotransferase activity"/>
    <property type="evidence" value="ECO:0007669"/>
    <property type="project" value="InterPro"/>
</dbReference>
<keyword evidence="6" id="KW-0472">Membrane</keyword>
<dbReference type="Pfam" id="PF04464">
    <property type="entry name" value="Glyphos_transf"/>
    <property type="match status" value="1"/>
</dbReference>
<name>I4VLZ0_9GAMM</name>
<keyword evidence="5" id="KW-0777">Teichoic acid biosynthesis</keyword>
<dbReference type="InterPro" id="IPR043149">
    <property type="entry name" value="TagF_N"/>
</dbReference>
<dbReference type="InterPro" id="IPR051612">
    <property type="entry name" value="Teichoic_Acid_Biosynth"/>
</dbReference>
<comment type="similarity">
    <text evidence="2">Belongs to the CDP-glycerol glycerophosphotransferase family.</text>
</comment>
<evidence type="ECO:0000313" key="8">
    <source>
        <dbReference type="Proteomes" id="UP000004210"/>
    </source>
</evidence>
<reference evidence="7 8" key="1">
    <citation type="journal article" date="2012" name="J. Bacteriol.">
        <title>Genome sequences for six rhodanobacter strains, isolated from soils and the terrestrial subsurface, with variable denitrification capabilities.</title>
        <authorList>
            <person name="Kostka J.E."/>
            <person name="Green S.J."/>
            <person name="Rishishwar L."/>
            <person name="Prakash O."/>
            <person name="Katz L.S."/>
            <person name="Marino-Ramirez L."/>
            <person name="Jordan I.K."/>
            <person name="Munk C."/>
            <person name="Ivanova N."/>
            <person name="Mikhailova N."/>
            <person name="Watson D.B."/>
            <person name="Brown S.D."/>
            <person name="Palumbo A.V."/>
            <person name="Brooks S.C."/>
        </authorList>
    </citation>
    <scope>NUCLEOTIDE SEQUENCE [LARGE SCALE GENOMIC DNA]</scope>
    <source>
        <strain evidence="8">Jip2T</strain>
    </source>
</reference>
<dbReference type="InterPro" id="IPR043148">
    <property type="entry name" value="TagF_C"/>
</dbReference>
<dbReference type="Gene3D" id="3.40.50.11820">
    <property type="match status" value="1"/>
</dbReference>
<keyword evidence="4 7" id="KW-0808">Transferase</keyword>
<proteinExistence type="inferred from homology"/>
<dbReference type="GO" id="GO:0005886">
    <property type="term" value="C:plasma membrane"/>
    <property type="evidence" value="ECO:0007669"/>
    <property type="project" value="UniProtKB-SubCell"/>
</dbReference>